<feature type="signal peptide" evidence="1">
    <location>
        <begin position="1"/>
        <end position="25"/>
    </location>
</feature>
<sequence>MMTFEEKMVFAWIFLFFSAIVSVHGAFKTGSDFHRSDTAGNRLSYANTDNIGDCARLCLGHNTSCLLIFWSVQNLLPEGNAGENCGPQGTSLSWSDIDMLKTIGISGLKIYMNSGINSSQPSKEFEV</sequence>
<dbReference type="EMBL" id="BLXT01001405">
    <property type="protein sequence ID" value="GFN85332.1"/>
    <property type="molecule type" value="Genomic_DNA"/>
</dbReference>
<name>A0AAV3YSI8_9GAST</name>
<evidence type="ECO:0000313" key="2">
    <source>
        <dbReference type="EMBL" id="GFN85332.1"/>
    </source>
</evidence>
<protein>
    <submittedName>
        <fullName evidence="2">Uncharacterized protein</fullName>
    </submittedName>
</protein>
<evidence type="ECO:0000256" key="1">
    <source>
        <dbReference type="SAM" id="SignalP"/>
    </source>
</evidence>
<proteinExistence type="predicted"/>
<accession>A0AAV3YSI8</accession>
<dbReference type="AlphaFoldDB" id="A0AAV3YSI8"/>
<keyword evidence="1" id="KW-0732">Signal</keyword>
<evidence type="ECO:0000313" key="3">
    <source>
        <dbReference type="Proteomes" id="UP000735302"/>
    </source>
</evidence>
<dbReference type="Proteomes" id="UP000735302">
    <property type="component" value="Unassembled WGS sequence"/>
</dbReference>
<feature type="chain" id="PRO_5043932351" evidence="1">
    <location>
        <begin position="26"/>
        <end position="127"/>
    </location>
</feature>
<reference evidence="2 3" key="1">
    <citation type="journal article" date="2021" name="Elife">
        <title>Chloroplast acquisition without the gene transfer in kleptoplastic sea slugs, Plakobranchus ocellatus.</title>
        <authorList>
            <person name="Maeda T."/>
            <person name="Takahashi S."/>
            <person name="Yoshida T."/>
            <person name="Shimamura S."/>
            <person name="Takaki Y."/>
            <person name="Nagai Y."/>
            <person name="Toyoda A."/>
            <person name="Suzuki Y."/>
            <person name="Arimoto A."/>
            <person name="Ishii H."/>
            <person name="Satoh N."/>
            <person name="Nishiyama T."/>
            <person name="Hasebe M."/>
            <person name="Maruyama T."/>
            <person name="Minagawa J."/>
            <person name="Obokata J."/>
            <person name="Shigenobu S."/>
        </authorList>
    </citation>
    <scope>NUCLEOTIDE SEQUENCE [LARGE SCALE GENOMIC DNA]</scope>
</reference>
<comment type="caution">
    <text evidence="2">The sequence shown here is derived from an EMBL/GenBank/DDBJ whole genome shotgun (WGS) entry which is preliminary data.</text>
</comment>
<organism evidence="2 3">
    <name type="scientific">Plakobranchus ocellatus</name>
    <dbReference type="NCBI Taxonomy" id="259542"/>
    <lineage>
        <taxon>Eukaryota</taxon>
        <taxon>Metazoa</taxon>
        <taxon>Spiralia</taxon>
        <taxon>Lophotrochozoa</taxon>
        <taxon>Mollusca</taxon>
        <taxon>Gastropoda</taxon>
        <taxon>Heterobranchia</taxon>
        <taxon>Euthyneura</taxon>
        <taxon>Panpulmonata</taxon>
        <taxon>Sacoglossa</taxon>
        <taxon>Placobranchoidea</taxon>
        <taxon>Plakobranchidae</taxon>
        <taxon>Plakobranchus</taxon>
    </lineage>
</organism>
<gene>
    <name evidence="2" type="ORF">PoB_001183800</name>
</gene>
<keyword evidence="3" id="KW-1185">Reference proteome</keyword>